<feature type="region of interest" description="Disordered" evidence="1">
    <location>
        <begin position="265"/>
        <end position="289"/>
    </location>
</feature>
<sequence>MDSKMASEQILSPPPSDATKEGTSESSSDIQSTRSQSPAAEDSVPGNESTVSATPATENMADPTPTNDHRSEADFRERRRKERCAVTRGVNKLIKSIKGPMVDPKDRTDLILKERKKCIKDLGLSGQASARECYPSEYDEQEEINRLLKNCFEYVNALEKAPATFENPQKKESYRATEQNEDDEEVVTYKPPNIKREAVDDEGSRTSVAQVSEILSSKIVAGMAITRGFGDARLAADSSTERSAPRSWKFIGGRWVPIPPLSCKFSGGSTKRKLESADREDGGKKTRMS</sequence>
<feature type="compositionally biased region" description="Basic and acidic residues" evidence="1">
    <location>
        <begin position="67"/>
        <end position="77"/>
    </location>
</feature>
<feature type="compositionally biased region" description="Low complexity" evidence="1">
    <location>
        <begin position="24"/>
        <end position="37"/>
    </location>
</feature>
<proteinExistence type="predicted"/>
<reference evidence="2 3" key="1">
    <citation type="submission" date="2016-03" db="EMBL/GenBank/DDBJ databases">
        <authorList>
            <person name="Ploux O."/>
        </authorList>
    </citation>
    <scope>NUCLEOTIDE SEQUENCE [LARGE SCALE GENOMIC DNA]</scope>
    <source>
        <strain evidence="2 3">URUG2</strain>
    </source>
</reference>
<evidence type="ECO:0000256" key="1">
    <source>
        <dbReference type="SAM" id="MobiDB-lite"/>
    </source>
</evidence>
<evidence type="ECO:0000313" key="2">
    <source>
        <dbReference type="EMBL" id="CZT21051.1"/>
    </source>
</evidence>
<dbReference type="Proteomes" id="UP000225277">
    <property type="component" value="Unassembled WGS sequence"/>
</dbReference>
<dbReference type="GeneID" id="35602037"/>
<gene>
    <name evidence="2" type="ORF">RCC_06912</name>
</gene>
<name>A0A2D3UWB5_9PEZI</name>
<feature type="compositionally biased region" description="Basic and acidic residues" evidence="1">
    <location>
        <begin position="272"/>
        <end position="289"/>
    </location>
</feature>
<dbReference type="EMBL" id="FJUY01000010">
    <property type="protein sequence ID" value="CZT21051.1"/>
    <property type="molecule type" value="Genomic_DNA"/>
</dbReference>
<evidence type="ECO:0000313" key="3">
    <source>
        <dbReference type="Proteomes" id="UP000225277"/>
    </source>
</evidence>
<organism evidence="2 3">
    <name type="scientific">Ramularia collo-cygni</name>
    <dbReference type="NCBI Taxonomy" id="112498"/>
    <lineage>
        <taxon>Eukaryota</taxon>
        <taxon>Fungi</taxon>
        <taxon>Dikarya</taxon>
        <taxon>Ascomycota</taxon>
        <taxon>Pezizomycotina</taxon>
        <taxon>Dothideomycetes</taxon>
        <taxon>Dothideomycetidae</taxon>
        <taxon>Mycosphaerellales</taxon>
        <taxon>Mycosphaerellaceae</taxon>
        <taxon>Ramularia</taxon>
    </lineage>
</organism>
<protein>
    <submittedName>
        <fullName evidence="2">Uncharacterized protein</fullName>
    </submittedName>
</protein>
<dbReference type="AlphaFoldDB" id="A0A2D3UWB5"/>
<feature type="region of interest" description="Disordered" evidence="1">
    <location>
        <begin position="166"/>
        <end position="186"/>
    </location>
</feature>
<accession>A0A2D3UWB5</accession>
<dbReference type="RefSeq" id="XP_023627940.1">
    <property type="nucleotide sequence ID" value="XM_023772172.1"/>
</dbReference>
<feature type="compositionally biased region" description="Polar residues" evidence="1">
    <location>
        <begin position="46"/>
        <end position="57"/>
    </location>
</feature>
<keyword evidence="3" id="KW-1185">Reference proteome</keyword>
<feature type="region of interest" description="Disordered" evidence="1">
    <location>
        <begin position="1"/>
        <end position="83"/>
    </location>
</feature>